<dbReference type="Gene3D" id="4.10.830.40">
    <property type="match status" value="1"/>
</dbReference>
<proteinExistence type="predicted"/>
<dbReference type="SUPFAM" id="SSF49899">
    <property type="entry name" value="Concanavalin A-like lectins/glucanases"/>
    <property type="match status" value="1"/>
</dbReference>
<dbReference type="SMART" id="SM00184">
    <property type="entry name" value="RING"/>
    <property type="match status" value="1"/>
</dbReference>
<dbReference type="GO" id="GO:0008270">
    <property type="term" value="F:zinc ion binding"/>
    <property type="evidence" value="ECO:0007669"/>
    <property type="project" value="UniProtKB-KW"/>
</dbReference>
<dbReference type="InterPro" id="IPR006574">
    <property type="entry name" value="PRY"/>
</dbReference>
<dbReference type="GO" id="GO:0005737">
    <property type="term" value="C:cytoplasm"/>
    <property type="evidence" value="ECO:0007669"/>
    <property type="project" value="UniProtKB-ARBA"/>
</dbReference>
<dbReference type="Pfam" id="PF25600">
    <property type="entry name" value="TRIM_CC"/>
    <property type="match status" value="1"/>
</dbReference>
<reference evidence="11" key="3">
    <citation type="submission" date="2025-09" db="UniProtKB">
        <authorList>
            <consortium name="Ensembl"/>
        </authorList>
    </citation>
    <scope>IDENTIFICATION</scope>
</reference>
<dbReference type="SMART" id="SM00336">
    <property type="entry name" value="BBOX"/>
    <property type="match status" value="1"/>
</dbReference>
<dbReference type="SMART" id="SM00449">
    <property type="entry name" value="SPRY"/>
    <property type="match status" value="1"/>
</dbReference>
<dbReference type="Pfam" id="PF13765">
    <property type="entry name" value="PRY"/>
    <property type="match status" value="1"/>
</dbReference>
<dbReference type="Gene3D" id="3.30.160.60">
    <property type="entry name" value="Classic Zinc Finger"/>
    <property type="match status" value="1"/>
</dbReference>
<keyword evidence="7" id="KW-0175">Coiled coil</keyword>
<dbReference type="AlphaFoldDB" id="A0A669BRY9"/>
<dbReference type="PANTHER" id="PTHR25465:SF5">
    <property type="entry name" value="E3 UBIQUITIN_ISG15 LIGASE TRIM25-RELATED"/>
    <property type="match status" value="1"/>
</dbReference>
<dbReference type="InParanoid" id="A0A669BRY9"/>
<evidence type="ECO:0000256" key="6">
    <source>
        <dbReference type="PROSITE-ProRule" id="PRU00024"/>
    </source>
</evidence>
<dbReference type="InterPro" id="IPR017907">
    <property type="entry name" value="Znf_RING_CS"/>
</dbReference>
<dbReference type="PROSITE" id="PS50188">
    <property type="entry name" value="B302_SPRY"/>
    <property type="match status" value="1"/>
</dbReference>
<evidence type="ECO:0000256" key="7">
    <source>
        <dbReference type="SAM" id="Coils"/>
    </source>
</evidence>
<dbReference type="InterPro" id="IPR013320">
    <property type="entry name" value="ConA-like_dom_sf"/>
</dbReference>
<evidence type="ECO:0000313" key="11">
    <source>
        <dbReference type="Ensembl" id="ENSONIP00000037186.1"/>
    </source>
</evidence>
<dbReference type="CDD" id="cd19769">
    <property type="entry name" value="Bbox2_TRIM16-like"/>
    <property type="match status" value="1"/>
</dbReference>
<gene>
    <name evidence="11" type="primary">LOC102077741</name>
</gene>
<organism evidence="11 12">
    <name type="scientific">Oreochromis niloticus</name>
    <name type="common">Nile tilapia</name>
    <name type="synonym">Tilapia nilotica</name>
    <dbReference type="NCBI Taxonomy" id="8128"/>
    <lineage>
        <taxon>Eukaryota</taxon>
        <taxon>Metazoa</taxon>
        <taxon>Chordata</taxon>
        <taxon>Craniata</taxon>
        <taxon>Vertebrata</taxon>
        <taxon>Euteleostomi</taxon>
        <taxon>Actinopterygii</taxon>
        <taxon>Neopterygii</taxon>
        <taxon>Teleostei</taxon>
        <taxon>Neoteleostei</taxon>
        <taxon>Acanthomorphata</taxon>
        <taxon>Ovalentaria</taxon>
        <taxon>Cichlomorphae</taxon>
        <taxon>Cichliformes</taxon>
        <taxon>Cichlidae</taxon>
        <taxon>African cichlids</taxon>
        <taxon>Pseudocrenilabrinae</taxon>
        <taxon>Oreochromini</taxon>
        <taxon>Oreochromis</taxon>
    </lineage>
</organism>
<name>A0A669BRY9_ORENI</name>
<accession>A0A669BRY9</accession>
<dbReference type="Gene3D" id="3.30.40.10">
    <property type="entry name" value="Zinc/RING finger domain, C3HC4 (zinc finger)"/>
    <property type="match status" value="1"/>
</dbReference>
<dbReference type="GO" id="GO:0045087">
    <property type="term" value="P:innate immune response"/>
    <property type="evidence" value="ECO:0007669"/>
    <property type="project" value="UniProtKB-KW"/>
</dbReference>
<evidence type="ECO:0000259" key="8">
    <source>
        <dbReference type="PROSITE" id="PS50089"/>
    </source>
</evidence>
<feature type="domain" description="B box-type" evidence="9">
    <location>
        <begin position="189"/>
        <end position="229"/>
    </location>
</feature>
<dbReference type="InterPro" id="IPR001870">
    <property type="entry name" value="B30.2/SPRY"/>
</dbReference>
<protein>
    <submittedName>
        <fullName evidence="11">E3 ubiquitin/ISG15 ligase TRIM25</fullName>
    </submittedName>
</protein>
<dbReference type="InterPro" id="IPR001841">
    <property type="entry name" value="Znf_RING"/>
</dbReference>
<keyword evidence="3 6" id="KW-0863">Zinc-finger</keyword>
<dbReference type="PROSITE" id="PS00518">
    <property type="entry name" value="ZF_RING_1"/>
    <property type="match status" value="1"/>
</dbReference>
<dbReference type="Pfam" id="PF00622">
    <property type="entry name" value="SPRY"/>
    <property type="match status" value="1"/>
</dbReference>
<keyword evidence="4" id="KW-0862">Zinc</keyword>
<dbReference type="GeneTree" id="ENSGT01150000286931"/>
<evidence type="ECO:0000256" key="4">
    <source>
        <dbReference type="ARBA" id="ARBA00022833"/>
    </source>
</evidence>
<dbReference type="InterPro" id="IPR051051">
    <property type="entry name" value="E3_ubiq-ligase_TRIM/RNF"/>
</dbReference>
<dbReference type="SUPFAM" id="SSF57845">
    <property type="entry name" value="B-box zinc-binding domain"/>
    <property type="match status" value="1"/>
</dbReference>
<dbReference type="PANTHER" id="PTHR25465">
    <property type="entry name" value="B-BOX DOMAIN CONTAINING"/>
    <property type="match status" value="1"/>
</dbReference>
<keyword evidence="2" id="KW-0479">Metal-binding</keyword>
<reference evidence="11" key="2">
    <citation type="submission" date="2025-08" db="UniProtKB">
        <authorList>
            <consortium name="Ensembl"/>
        </authorList>
    </citation>
    <scope>IDENTIFICATION</scope>
</reference>
<evidence type="ECO:0000256" key="2">
    <source>
        <dbReference type="ARBA" id="ARBA00022723"/>
    </source>
</evidence>
<sequence>MMSKKRAFFEAPPHASLLFQRKRSVLHVDFIQMAEKQKPQCGVELEPNQFYCSVCLDLLKDPVTIQCGHTYCRSCIEGCWDQECEKGTYSCPQCREAFSPRPVLGRNTMLAEVVEKLKRTVAQQVRPASPLAPAGPTDIACDFCCGTRRNKATMSCLTCLASYCPAHLEPHYSFPVLKLHQLVSATVPLKEKICAKHNKLMEVYCKTDRSCICYLCTMDDHRRHSTVSAAAERAAEQVTLGEIQSAVKLRFQERQEELNELVQAVKDFETCCQTAVKSNDELFDKLISSIQQKHASMKELIETRQKTAVADTKDLQMQLEEEIAKLSRRDADLEQLSHTADHIHFIQIFQSLSISCESQDLPRGAVVHPKRSIKTVTDCLSDLTYDMKKLLETTWPKISATVSVTDFVLLLVPKTRRDLLRYHCPLTLDPNSVNKCFVISRQSKRVTSGSYEHFHSSHSDRFGGVRQVLCREGLTGRCYWEVSWSGGVWSVAASYKNISRTSSDSEFGKNDKSWSLECSTDGYTFRHNSVTRAVSGPRTSQIGVYLDYKSGTLSFYSISDTMTLLLKVRTVFTQPLYPGLGLKEGGSGCYAEVKKF</sequence>
<feature type="coiled-coil region" evidence="7">
    <location>
        <begin position="309"/>
        <end position="336"/>
    </location>
</feature>
<feature type="domain" description="B30.2/SPRY" evidence="10">
    <location>
        <begin position="406"/>
        <end position="596"/>
    </location>
</feature>
<dbReference type="PROSITE" id="PS50089">
    <property type="entry name" value="ZF_RING_2"/>
    <property type="match status" value="1"/>
</dbReference>
<dbReference type="PROSITE" id="PS50119">
    <property type="entry name" value="ZF_BBOX"/>
    <property type="match status" value="1"/>
</dbReference>
<dbReference type="InterPro" id="IPR013083">
    <property type="entry name" value="Znf_RING/FYVE/PHD"/>
</dbReference>
<keyword evidence="12" id="KW-1185">Reference proteome</keyword>
<keyword evidence="1" id="KW-0399">Innate immunity</keyword>
<dbReference type="InterPro" id="IPR003879">
    <property type="entry name" value="Butyrophylin_SPRY"/>
</dbReference>
<dbReference type="Pfam" id="PF15227">
    <property type="entry name" value="zf-C3HC4_4"/>
    <property type="match status" value="1"/>
</dbReference>
<dbReference type="PRINTS" id="PR01407">
    <property type="entry name" value="BUTYPHLNCDUF"/>
</dbReference>
<reference evidence="12" key="1">
    <citation type="submission" date="2012-01" db="EMBL/GenBank/DDBJ databases">
        <title>The Genome Sequence of Oreochromis niloticus (Nile Tilapia).</title>
        <authorList>
            <consortium name="Broad Institute Genome Assembly Team"/>
            <consortium name="Broad Institute Sequencing Platform"/>
            <person name="Di Palma F."/>
            <person name="Johnson J."/>
            <person name="Lander E.S."/>
            <person name="Lindblad-Toh K."/>
        </authorList>
    </citation>
    <scope>NUCLEOTIDE SEQUENCE [LARGE SCALE GENOMIC DNA]</scope>
</reference>
<dbReference type="CDD" id="cd16040">
    <property type="entry name" value="SPRY_PRY_SNTX"/>
    <property type="match status" value="1"/>
</dbReference>
<dbReference type="InterPro" id="IPR043136">
    <property type="entry name" value="B30.2/SPRY_sf"/>
</dbReference>
<evidence type="ECO:0000256" key="1">
    <source>
        <dbReference type="ARBA" id="ARBA00022588"/>
    </source>
</evidence>
<evidence type="ECO:0000256" key="5">
    <source>
        <dbReference type="ARBA" id="ARBA00022859"/>
    </source>
</evidence>
<evidence type="ECO:0000259" key="10">
    <source>
        <dbReference type="PROSITE" id="PS50188"/>
    </source>
</evidence>
<evidence type="ECO:0000313" key="12">
    <source>
        <dbReference type="Proteomes" id="UP000005207"/>
    </source>
</evidence>
<dbReference type="Ensembl" id="ENSONIT00000038724.1">
    <property type="protein sequence ID" value="ENSONIP00000037186.1"/>
    <property type="gene ID" value="ENSONIG00000018718.2"/>
</dbReference>
<dbReference type="Gene3D" id="2.60.120.920">
    <property type="match status" value="1"/>
</dbReference>
<dbReference type="SMART" id="SM00589">
    <property type="entry name" value="PRY"/>
    <property type="match status" value="1"/>
</dbReference>
<keyword evidence="5" id="KW-0391">Immunity</keyword>
<dbReference type="Pfam" id="PF00643">
    <property type="entry name" value="zf-B_box"/>
    <property type="match status" value="1"/>
</dbReference>
<feature type="domain" description="RING-type" evidence="8">
    <location>
        <begin position="52"/>
        <end position="95"/>
    </location>
</feature>
<dbReference type="Proteomes" id="UP000005207">
    <property type="component" value="Linkage group LG3"/>
</dbReference>
<dbReference type="InterPro" id="IPR000315">
    <property type="entry name" value="Znf_B-box"/>
</dbReference>
<dbReference type="SUPFAM" id="SSF57850">
    <property type="entry name" value="RING/U-box"/>
    <property type="match status" value="1"/>
</dbReference>
<dbReference type="InterPro" id="IPR003877">
    <property type="entry name" value="SPRY_dom"/>
</dbReference>
<dbReference type="InterPro" id="IPR058030">
    <property type="entry name" value="TRIM8/14/16/25/29/45/65_CC"/>
</dbReference>
<evidence type="ECO:0000259" key="9">
    <source>
        <dbReference type="PROSITE" id="PS50119"/>
    </source>
</evidence>
<evidence type="ECO:0000256" key="3">
    <source>
        <dbReference type="ARBA" id="ARBA00022771"/>
    </source>
</evidence>